<dbReference type="Proteomes" id="UP000072867">
    <property type="component" value="Unassembled WGS sequence"/>
</dbReference>
<sequence>MSHPVDRSRDNLLRIRDVKARTKLSSTTIYRRIAAGTFPPSTPISAGLVAWYESDIDAWVANPMGWCAAA</sequence>
<dbReference type="Gene3D" id="1.10.238.160">
    <property type="match status" value="1"/>
</dbReference>
<dbReference type="Pfam" id="PF05930">
    <property type="entry name" value="Phage_AlpA"/>
    <property type="match status" value="1"/>
</dbReference>
<organism evidence="1 2">
    <name type="scientific">Sphingomonas sanguinis</name>
    <dbReference type="NCBI Taxonomy" id="33051"/>
    <lineage>
        <taxon>Bacteria</taxon>
        <taxon>Pseudomonadati</taxon>
        <taxon>Pseudomonadota</taxon>
        <taxon>Alphaproteobacteria</taxon>
        <taxon>Sphingomonadales</taxon>
        <taxon>Sphingomonadaceae</taxon>
        <taxon>Sphingomonas</taxon>
    </lineage>
</organism>
<comment type="caution">
    <text evidence="1">The sequence shown here is derived from an EMBL/GenBank/DDBJ whole genome shotgun (WGS) entry which is preliminary data.</text>
</comment>
<evidence type="ECO:0000313" key="2">
    <source>
        <dbReference type="Proteomes" id="UP000072867"/>
    </source>
</evidence>
<dbReference type="EMBL" id="LDTD01000056">
    <property type="protein sequence ID" value="KTT70147.1"/>
    <property type="molecule type" value="Genomic_DNA"/>
</dbReference>
<dbReference type="PANTHER" id="PTHR36154:SF1">
    <property type="entry name" value="DNA-BINDING TRANSCRIPTIONAL ACTIVATOR ALPA"/>
    <property type="match status" value="1"/>
</dbReference>
<dbReference type="RefSeq" id="WP_058733207.1">
    <property type="nucleotide sequence ID" value="NZ_LDTD01000056.1"/>
</dbReference>
<dbReference type="AlphaFoldDB" id="A0A147HYS7"/>
<accession>A0A147HYS7</accession>
<proteinExistence type="predicted"/>
<dbReference type="PANTHER" id="PTHR36154">
    <property type="entry name" value="DNA-BINDING TRANSCRIPTIONAL ACTIVATOR ALPA"/>
    <property type="match status" value="1"/>
</dbReference>
<name>A0A147HYS7_9SPHN</name>
<reference evidence="1 2" key="1">
    <citation type="journal article" date="2016" name="Front. Microbiol.">
        <title>Genomic Resource of Rice Seed Associated Bacteria.</title>
        <authorList>
            <person name="Midha S."/>
            <person name="Bansal K."/>
            <person name="Sharma S."/>
            <person name="Kumar N."/>
            <person name="Patil P.P."/>
            <person name="Chaudhry V."/>
            <person name="Patil P.B."/>
        </authorList>
    </citation>
    <scope>NUCLEOTIDE SEQUENCE [LARGE SCALE GENOMIC DNA]</scope>
    <source>
        <strain evidence="1 2">NS319</strain>
    </source>
</reference>
<protein>
    <submittedName>
        <fullName evidence="1">AlpA family transcriptional regulator</fullName>
    </submittedName>
</protein>
<gene>
    <name evidence="1" type="ORF">NS319_08345</name>
</gene>
<dbReference type="InterPro" id="IPR010260">
    <property type="entry name" value="AlpA"/>
</dbReference>
<evidence type="ECO:0000313" key="1">
    <source>
        <dbReference type="EMBL" id="KTT70147.1"/>
    </source>
</evidence>
<dbReference type="InterPro" id="IPR052931">
    <property type="entry name" value="Prophage_regulatory_activator"/>
</dbReference>
<dbReference type="PATRIC" id="fig|33051.3.peg.2802"/>